<keyword evidence="2" id="KW-1185">Reference proteome</keyword>
<evidence type="ECO:0000313" key="2">
    <source>
        <dbReference type="Proteomes" id="UP000789405"/>
    </source>
</evidence>
<dbReference type="AlphaFoldDB" id="A0A9N9NLM4"/>
<proteinExistence type="predicted"/>
<gene>
    <name evidence="1" type="ORF">DERYTH_LOCUS16330</name>
</gene>
<organism evidence="1 2">
    <name type="scientific">Dentiscutata erythropus</name>
    <dbReference type="NCBI Taxonomy" id="1348616"/>
    <lineage>
        <taxon>Eukaryota</taxon>
        <taxon>Fungi</taxon>
        <taxon>Fungi incertae sedis</taxon>
        <taxon>Mucoromycota</taxon>
        <taxon>Glomeromycotina</taxon>
        <taxon>Glomeromycetes</taxon>
        <taxon>Diversisporales</taxon>
        <taxon>Gigasporaceae</taxon>
        <taxon>Dentiscutata</taxon>
    </lineage>
</organism>
<dbReference type="Proteomes" id="UP000789405">
    <property type="component" value="Unassembled WGS sequence"/>
</dbReference>
<sequence length="58" mass="6809">ILDSQVEVLDSQIEVLDSQVEVFDNQGPDNQVSNSQIARFKENYQQELEYFINRPHNQ</sequence>
<accession>A0A9N9NLM4</accession>
<name>A0A9N9NLM4_9GLOM</name>
<reference evidence="1" key="1">
    <citation type="submission" date="2021-06" db="EMBL/GenBank/DDBJ databases">
        <authorList>
            <person name="Kallberg Y."/>
            <person name="Tangrot J."/>
            <person name="Rosling A."/>
        </authorList>
    </citation>
    <scope>NUCLEOTIDE SEQUENCE</scope>
    <source>
        <strain evidence="1">MA453B</strain>
    </source>
</reference>
<protein>
    <submittedName>
        <fullName evidence="1">18594_t:CDS:1</fullName>
    </submittedName>
</protein>
<comment type="caution">
    <text evidence="1">The sequence shown here is derived from an EMBL/GenBank/DDBJ whole genome shotgun (WGS) entry which is preliminary data.</text>
</comment>
<evidence type="ECO:0000313" key="1">
    <source>
        <dbReference type="EMBL" id="CAG8744746.1"/>
    </source>
</evidence>
<dbReference type="EMBL" id="CAJVPY010014122">
    <property type="protein sequence ID" value="CAG8744746.1"/>
    <property type="molecule type" value="Genomic_DNA"/>
</dbReference>
<feature type="non-terminal residue" evidence="1">
    <location>
        <position position="1"/>
    </location>
</feature>